<dbReference type="EMBL" id="QBKU01000003">
    <property type="protein sequence ID" value="PTX74660.1"/>
    <property type="molecule type" value="Genomic_DNA"/>
</dbReference>
<dbReference type="Proteomes" id="UP000244092">
    <property type="component" value="Unassembled WGS sequence"/>
</dbReference>
<dbReference type="RefSeq" id="WP_025048369.1">
    <property type="nucleotide sequence ID" value="NZ_CANMAK010000010.1"/>
</dbReference>
<dbReference type="AlphaFoldDB" id="A0A2T6CGP4"/>
<organism evidence="2 3">
    <name type="scientific">Sulfitobacter mediterraneus</name>
    <dbReference type="NCBI Taxonomy" id="83219"/>
    <lineage>
        <taxon>Bacteria</taxon>
        <taxon>Pseudomonadati</taxon>
        <taxon>Pseudomonadota</taxon>
        <taxon>Alphaproteobacteria</taxon>
        <taxon>Rhodobacterales</taxon>
        <taxon>Roseobacteraceae</taxon>
        <taxon>Sulfitobacter</taxon>
    </lineage>
</organism>
<keyword evidence="1" id="KW-1133">Transmembrane helix</keyword>
<accession>A0A2T6CGP4</accession>
<gene>
    <name evidence="2" type="ORF">C8N31_103137</name>
</gene>
<reference evidence="2 3" key="1">
    <citation type="submission" date="2018-04" db="EMBL/GenBank/DDBJ databases">
        <title>Genomic Encyclopedia of Archaeal and Bacterial Type Strains, Phase II (KMG-II): from individual species to whole genera.</title>
        <authorList>
            <person name="Goeker M."/>
        </authorList>
    </citation>
    <scope>NUCLEOTIDE SEQUENCE [LARGE SCALE GENOMIC DNA]</scope>
    <source>
        <strain evidence="2 3">DSM 12244</strain>
    </source>
</reference>
<comment type="caution">
    <text evidence="2">The sequence shown here is derived from an EMBL/GenBank/DDBJ whole genome shotgun (WGS) entry which is preliminary data.</text>
</comment>
<sequence length="94" mass="10977">MPQRRMFLERRSYRMRRMMDALRFLPLIGLCLWMVPLLWPLPEAGHTDPMPMSVALKYLFGVWLALVVMAWALWRYTRGQAEADAAQGPSDRAP</sequence>
<keyword evidence="1" id="KW-0472">Membrane</keyword>
<protein>
    <submittedName>
        <fullName evidence="2">Uncharacterized protein</fullName>
    </submittedName>
</protein>
<dbReference type="OrthoDB" id="7871801at2"/>
<evidence type="ECO:0000256" key="1">
    <source>
        <dbReference type="SAM" id="Phobius"/>
    </source>
</evidence>
<feature type="transmembrane region" description="Helical" evidence="1">
    <location>
        <begin position="56"/>
        <end position="74"/>
    </location>
</feature>
<proteinExistence type="predicted"/>
<evidence type="ECO:0000313" key="3">
    <source>
        <dbReference type="Proteomes" id="UP000244092"/>
    </source>
</evidence>
<keyword evidence="1" id="KW-0812">Transmembrane</keyword>
<name>A0A2T6CGP4_9RHOB</name>
<evidence type="ECO:0000313" key="2">
    <source>
        <dbReference type="EMBL" id="PTX74660.1"/>
    </source>
</evidence>